<evidence type="ECO:0000313" key="1">
    <source>
        <dbReference type="EMBL" id="MFD0899618.1"/>
    </source>
</evidence>
<reference evidence="2" key="1">
    <citation type="journal article" date="2019" name="Int. J. Syst. Evol. Microbiol.">
        <title>The Global Catalogue of Microorganisms (GCM) 10K type strain sequencing project: providing services to taxonomists for standard genome sequencing and annotation.</title>
        <authorList>
            <consortium name="The Broad Institute Genomics Platform"/>
            <consortium name="The Broad Institute Genome Sequencing Center for Infectious Disease"/>
            <person name="Wu L."/>
            <person name="Ma J."/>
        </authorList>
    </citation>
    <scope>NUCLEOTIDE SEQUENCE [LARGE SCALE GENOMIC DNA]</scope>
    <source>
        <strain evidence="2">JCM 31202</strain>
    </source>
</reference>
<proteinExistence type="predicted"/>
<sequence length="194" mass="22154">MEALRAKLDLIRRVEDEHRFGVVIAGPRPLRPIPELPDGVTEVFGLFSKLAGNFFSFVQPPEIAGPDAWEQRRSDPDCPLGDPLVIGYERYGMSPETLEDLEGGAPIRLDLRQGDVYYCDPDEYIFFYKHAEVEEIDTVDLAPDIVEFFDRFVLGPRYPELVERVLGPHAVTERDRKGRHRDSWTRLLEASGLL</sequence>
<accession>A0ABW3EH29</accession>
<comment type="caution">
    <text evidence="1">The sequence shown here is derived from an EMBL/GenBank/DDBJ whole genome shotgun (WGS) entry which is preliminary data.</text>
</comment>
<dbReference type="Proteomes" id="UP001596972">
    <property type="component" value="Unassembled WGS sequence"/>
</dbReference>
<protein>
    <recommendedName>
        <fullName evidence="3">SMI1/KNR4 family protein</fullName>
    </recommendedName>
</protein>
<keyword evidence="2" id="KW-1185">Reference proteome</keyword>
<name>A0ABW3EH29_9ACTN</name>
<evidence type="ECO:0000313" key="2">
    <source>
        <dbReference type="Proteomes" id="UP001596972"/>
    </source>
</evidence>
<dbReference type="RefSeq" id="WP_378296483.1">
    <property type="nucleotide sequence ID" value="NZ_JBHTJA010000004.1"/>
</dbReference>
<evidence type="ECO:0008006" key="3">
    <source>
        <dbReference type="Google" id="ProtNLM"/>
    </source>
</evidence>
<organism evidence="1 2">
    <name type="scientific">Actinomadura sediminis</name>
    <dbReference type="NCBI Taxonomy" id="1038904"/>
    <lineage>
        <taxon>Bacteria</taxon>
        <taxon>Bacillati</taxon>
        <taxon>Actinomycetota</taxon>
        <taxon>Actinomycetes</taxon>
        <taxon>Streptosporangiales</taxon>
        <taxon>Thermomonosporaceae</taxon>
        <taxon>Actinomadura</taxon>
    </lineage>
</organism>
<dbReference type="EMBL" id="JBHTJA010000004">
    <property type="protein sequence ID" value="MFD0899618.1"/>
    <property type="molecule type" value="Genomic_DNA"/>
</dbReference>
<gene>
    <name evidence="1" type="ORF">ACFQ11_04400</name>
</gene>